<name>A0A0S8GFD8_UNCW3</name>
<dbReference type="InterPro" id="IPR016024">
    <property type="entry name" value="ARM-type_fold"/>
</dbReference>
<organism evidence="1 2">
    <name type="scientific">candidate division WOR_3 bacterium SM23_60</name>
    <dbReference type="NCBI Taxonomy" id="1703780"/>
    <lineage>
        <taxon>Bacteria</taxon>
        <taxon>Bacteria division WOR-3</taxon>
    </lineage>
</organism>
<dbReference type="Pfam" id="PF13646">
    <property type="entry name" value="HEAT_2"/>
    <property type="match status" value="1"/>
</dbReference>
<protein>
    <recommendedName>
        <fullName evidence="3">HEAT repeat domain-containing protein</fullName>
    </recommendedName>
</protein>
<accession>A0A0S8GFD8</accession>
<dbReference type="EMBL" id="LJUO01000054">
    <property type="protein sequence ID" value="KPK71766.1"/>
    <property type="molecule type" value="Genomic_DNA"/>
</dbReference>
<comment type="caution">
    <text evidence="1">The sequence shown here is derived from an EMBL/GenBank/DDBJ whole genome shotgun (WGS) entry which is preliminary data.</text>
</comment>
<evidence type="ECO:0000313" key="2">
    <source>
        <dbReference type="Proteomes" id="UP000051096"/>
    </source>
</evidence>
<reference evidence="1 2" key="1">
    <citation type="journal article" date="2015" name="Microbiome">
        <title>Genomic resolution of linkages in carbon, nitrogen, and sulfur cycling among widespread estuary sediment bacteria.</title>
        <authorList>
            <person name="Baker B.J."/>
            <person name="Lazar C.S."/>
            <person name="Teske A.P."/>
            <person name="Dick G.J."/>
        </authorList>
    </citation>
    <scope>NUCLEOTIDE SEQUENCE [LARGE SCALE GENOMIC DNA]</scope>
    <source>
        <strain evidence="1">SM23_60</strain>
    </source>
</reference>
<dbReference type="Proteomes" id="UP000051096">
    <property type="component" value="Unassembled WGS sequence"/>
</dbReference>
<dbReference type="Gene3D" id="1.25.10.10">
    <property type="entry name" value="Leucine-rich Repeat Variant"/>
    <property type="match status" value="1"/>
</dbReference>
<evidence type="ECO:0008006" key="3">
    <source>
        <dbReference type="Google" id="ProtNLM"/>
    </source>
</evidence>
<dbReference type="PANTHER" id="PTHR12697">
    <property type="entry name" value="PBS LYASE HEAT-LIKE PROTEIN"/>
    <property type="match status" value="1"/>
</dbReference>
<dbReference type="InterPro" id="IPR011989">
    <property type="entry name" value="ARM-like"/>
</dbReference>
<dbReference type="GO" id="GO:0016491">
    <property type="term" value="F:oxidoreductase activity"/>
    <property type="evidence" value="ECO:0007669"/>
    <property type="project" value="TreeGrafter"/>
</dbReference>
<sequence>MILLFFLLAQNIDYEQLYYTATILEVQFSDERDSAFARLVELAQDSLYADTTMHFLVSKFDSKHGRERHGLKDLFVELGEPAVAHIIAHIDYRGSDAESRALKQSLWVLGEIGGDTYVDAVSAFISDEQWQVRSGAYTALGKSQSPRARPYVLRGVADDDPSVRKSAFYALSEIVIDSDIGVLIQGLRDSSYGVRYAAVKGLVNLGDTVIVPLFEIFGDDDFTDFYIARVLGALDSLDFDRALLSAHPRTEVRFAFYDACAGVQTLKQALESEENERLKAYLQRKIVHLETSDI</sequence>
<dbReference type="PANTHER" id="PTHR12697:SF38">
    <property type="entry name" value="PBS LYASE HEAT DOMAIN PROTEIN REPEAT-CONTAINING PROTEIN"/>
    <property type="match status" value="1"/>
</dbReference>
<dbReference type="SUPFAM" id="SSF48371">
    <property type="entry name" value="ARM repeat"/>
    <property type="match status" value="1"/>
</dbReference>
<gene>
    <name evidence="1" type="ORF">AMJ87_06650</name>
</gene>
<proteinExistence type="predicted"/>
<dbReference type="AlphaFoldDB" id="A0A0S8GFD8"/>
<evidence type="ECO:0000313" key="1">
    <source>
        <dbReference type="EMBL" id="KPK71766.1"/>
    </source>
</evidence>